<dbReference type="KEGG" id="ang:An02g01060"/>
<dbReference type="VEuPathDB" id="FungiDB:An02g01060"/>
<proteinExistence type="predicted"/>
<dbReference type="RefSeq" id="XP_059605985.1">
    <property type="nucleotide sequence ID" value="XM_059746044.1"/>
</dbReference>
<evidence type="ECO:0000313" key="1">
    <source>
        <dbReference type="RefSeq" id="XP_059605985.1"/>
    </source>
</evidence>
<organism evidence="1">
    <name type="scientific">Aspergillus niger</name>
    <dbReference type="NCBI Taxonomy" id="5061"/>
    <lineage>
        <taxon>Eukaryota</taxon>
        <taxon>Fungi</taxon>
        <taxon>Dikarya</taxon>
        <taxon>Ascomycota</taxon>
        <taxon>Pezizomycotina</taxon>
        <taxon>Eurotiomycetes</taxon>
        <taxon>Eurotiomycetidae</taxon>
        <taxon>Eurotiales</taxon>
        <taxon>Aspergillaceae</taxon>
        <taxon>Aspergillus</taxon>
        <taxon>Aspergillus subgen. Circumdati</taxon>
    </lineage>
</organism>
<reference evidence="1" key="2">
    <citation type="submission" date="2025-08" db="UniProtKB">
        <authorList>
            <consortium name="RefSeq"/>
        </authorList>
    </citation>
    <scope>IDENTIFICATION</scope>
</reference>
<sequence>MTERRKAPKVSKVARENLRVSGFKIPKDLTPLKSLLAKDGLGSKTIHEIEPGQLGFGSDINQRNQSRTLWFTQHFVWKIEPAKVYVISKGSKRALVLSDGGDEGERNSLGKASSQNDPALLASELEAYKGWLNCGELKLAELLEVAPEEEESDDDWGYKGVLPPLFLRCT</sequence>
<reference evidence="1" key="1">
    <citation type="submission" date="2025-02" db="EMBL/GenBank/DDBJ databases">
        <authorList>
            <consortium name="NCBI Genome Project"/>
        </authorList>
    </citation>
    <scope>NUCLEOTIDE SEQUENCE</scope>
</reference>
<protein>
    <submittedName>
        <fullName evidence="1">Uncharacterized protein</fullName>
    </submittedName>
</protein>
<dbReference type="GeneID" id="84590211"/>
<dbReference type="AlphaFoldDB" id="A0AAJ8C179"/>
<gene>
    <name evidence="1" type="ORF">An02g01060</name>
</gene>
<name>A0AAJ8C179_ASPNG</name>
<accession>A0AAJ8C179</accession>